<dbReference type="Proteomes" id="UP000038045">
    <property type="component" value="Unplaced"/>
</dbReference>
<feature type="compositionally biased region" description="Acidic residues" evidence="1">
    <location>
        <begin position="118"/>
        <end position="130"/>
    </location>
</feature>
<evidence type="ECO:0000259" key="2">
    <source>
        <dbReference type="SMART" id="SM00731"/>
    </source>
</evidence>
<feature type="compositionally biased region" description="Basic and acidic residues" evidence="1">
    <location>
        <begin position="135"/>
        <end position="153"/>
    </location>
</feature>
<dbReference type="GO" id="GO:0005634">
    <property type="term" value="C:nucleus"/>
    <property type="evidence" value="ECO:0007669"/>
    <property type="project" value="TreeGrafter"/>
</dbReference>
<dbReference type="SMART" id="SM00731">
    <property type="entry name" value="SprT"/>
    <property type="match status" value="1"/>
</dbReference>
<feature type="region of interest" description="Disordered" evidence="1">
    <location>
        <begin position="113"/>
        <end position="167"/>
    </location>
</feature>
<dbReference type="InterPro" id="IPR035240">
    <property type="entry name" value="SprT_Zn_ribbon"/>
</dbReference>
<evidence type="ECO:0000313" key="4">
    <source>
        <dbReference type="WBParaSite" id="PTRK_0001142300.1"/>
    </source>
</evidence>
<dbReference type="Pfam" id="PF17283">
    <property type="entry name" value="Zn_ribbon_SprT"/>
    <property type="match status" value="1"/>
</dbReference>
<dbReference type="PANTHER" id="PTHR23099:SF0">
    <property type="entry name" value="GERM CELL NUCLEAR ACIDIC PROTEIN"/>
    <property type="match status" value="1"/>
</dbReference>
<reference evidence="4" key="1">
    <citation type="submission" date="2017-02" db="UniProtKB">
        <authorList>
            <consortium name="WormBaseParasite"/>
        </authorList>
    </citation>
    <scope>IDENTIFICATION</scope>
</reference>
<evidence type="ECO:0000313" key="3">
    <source>
        <dbReference type="Proteomes" id="UP000038045"/>
    </source>
</evidence>
<feature type="domain" description="SprT-like" evidence="2">
    <location>
        <begin position="239"/>
        <end position="392"/>
    </location>
</feature>
<evidence type="ECO:0000256" key="1">
    <source>
        <dbReference type="SAM" id="MobiDB-lite"/>
    </source>
</evidence>
<dbReference type="PANTHER" id="PTHR23099">
    <property type="entry name" value="TRANSCRIPTIONAL REGULATOR"/>
    <property type="match status" value="1"/>
</dbReference>
<name>A0A0N4ZSE3_PARTI</name>
<sequence length="421" mass="49227">MKPKNSFYTSILNEDDLTDDDTKNYINIRELDAAFIINESHNISSDAYKYFTDDSDEDFVNIKEIKEHELLDMNKFCVEDEEVFEISHAFNDDDSISFEEVWYSFNENDVTESKGCCENDENKEDYDNDENGSCKSEESDTEKEITKSIHETNNELTSSESSSSEDSYCVNKEPNFHNTIKSTNVLNKRKIIPRNIQFENINLNDSKLFLEYLNSDFYGERPKNILKYFNKRDYKKNGLELMKILFTIFNKFCFDDLLPISTQLGWNNRLRMTAGTTAYSSKRGVKIMLSDKVCNQPERIRDTLIHEMCHAASFTIDKIYKDGHGPSFKKWAKKCKYIFPNIPSISTCHDYTIEAKYHYICEGCSQTIKRHSKSLDITRKICGKCRGRFVLYVNRKKAQEINYEKEVKILSESFSNTSMEK</sequence>
<dbReference type="AlphaFoldDB" id="A0A0N4ZSE3"/>
<dbReference type="GO" id="GO:0006974">
    <property type="term" value="P:DNA damage response"/>
    <property type="evidence" value="ECO:0007669"/>
    <property type="project" value="UniProtKB-ARBA"/>
</dbReference>
<dbReference type="STRING" id="131310.A0A0N4ZSE3"/>
<organism evidence="3 4">
    <name type="scientific">Parastrongyloides trichosuri</name>
    <name type="common">Possum-specific nematode worm</name>
    <dbReference type="NCBI Taxonomy" id="131310"/>
    <lineage>
        <taxon>Eukaryota</taxon>
        <taxon>Metazoa</taxon>
        <taxon>Ecdysozoa</taxon>
        <taxon>Nematoda</taxon>
        <taxon>Chromadorea</taxon>
        <taxon>Rhabditida</taxon>
        <taxon>Tylenchina</taxon>
        <taxon>Panagrolaimomorpha</taxon>
        <taxon>Strongyloidoidea</taxon>
        <taxon>Strongyloididae</taxon>
        <taxon>Parastrongyloides</taxon>
    </lineage>
</organism>
<protein>
    <submittedName>
        <fullName evidence="4">SprT-like domain-containing protein</fullName>
    </submittedName>
</protein>
<feature type="compositionally biased region" description="Low complexity" evidence="1">
    <location>
        <begin position="158"/>
        <end position="167"/>
    </location>
</feature>
<accession>A0A0N4ZSE3</accession>
<dbReference type="Pfam" id="PF10263">
    <property type="entry name" value="SprT-like"/>
    <property type="match status" value="1"/>
</dbReference>
<keyword evidence="3" id="KW-1185">Reference proteome</keyword>
<proteinExistence type="predicted"/>
<dbReference type="WBParaSite" id="PTRK_0001142300.1">
    <property type="protein sequence ID" value="PTRK_0001142300.1"/>
    <property type="gene ID" value="PTRK_0001142300"/>
</dbReference>
<dbReference type="InterPro" id="IPR006640">
    <property type="entry name" value="SprT-like_domain"/>
</dbReference>